<dbReference type="AlphaFoldDB" id="A0A5C3MAL5"/>
<reference evidence="2 3" key="1">
    <citation type="journal article" date="2019" name="Nat. Ecol. Evol.">
        <title>Megaphylogeny resolves global patterns of mushroom evolution.</title>
        <authorList>
            <person name="Varga T."/>
            <person name="Krizsan K."/>
            <person name="Foldi C."/>
            <person name="Dima B."/>
            <person name="Sanchez-Garcia M."/>
            <person name="Sanchez-Ramirez S."/>
            <person name="Szollosi G.J."/>
            <person name="Szarkandi J.G."/>
            <person name="Papp V."/>
            <person name="Albert L."/>
            <person name="Andreopoulos W."/>
            <person name="Angelini C."/>
            <person name="Antonin V."/>
            <person name="Barry K.W."/>
            <person name="Bougher N.L."/>
            <person name="Buchanan P."/>
            <person name="Buyck B."/>
            <person name="Bense V."/>
            <person name="Catcheside P."/>
            <person name="Chovatia M."/>
            <person name="Cooper J."/>
            <person name="Damon W."/>
            <person name="Desjardin D."/>
            <person name="Finy P."/>
            <person name="Geml J."/>
            <person name="Haridas S."/>
            <person name="Hughes K."/>
            <person name="Justo A."/>
            <person name="Karasinski D."/>
            <person name="Kautmanova I."/>
            <person name="Kiss B."/>
            <person name="Kocsube S."/>
            <person name="Kotiranta H."/>
            <person name="LaButti K.M."/>
            <person name="Lechner B.E."/>
            <person name="Liimatainen K."/>
            <person name="Lipzen A."/>
            <person name="Lukacs Z."/>
            <person name="Mihaltcheva S."/>
            <person name="Morgado L.N."/>
            <person name="Niskanen T."/>
            <person name="Noordeloos M.E."/>
            <person name="Ohm R.A."/>
            <person name="Ortiz-Santana B."/>
            <person name="Ovrebo C."/>
            <person name="Racz N."/>
            <person name="Riley R."/>
            <person name="Savchenko A."/>
            <person name="Shiryaev A."/>
            <person name="Soop K."/>
            <person name="Spirin V."/>
            <person name="Szebenyi C."/>
            <person name="Tomsovsky M."/>
            <person name="Tulloss R.E."/>
            <person name="Uehling J."/>
            <person name="Grigoriev I.V."/>
            <person name="Vagvolgyi C."/>
            <person name="Papp T."/>
            <person name="Martin F.M."/>
            <person name="Miettinen O."/>
            <person name="Hibbett D.S."/>
            <person name="Nagy L.G."/>
        </authorList>
    </citation>
    <scope>NUCLEOTIDE SEQUENCE [LARGE SCALE GENOMIC DNA]</scope>
    <source>
        <strain evidence="2 3">CBS 166.37</strain>
    </source>
</reference>
<proteinExistence type="predicted"/>
<dbReference type="Proteomes" id="UP000308652">
    <property type="component" value="Unassembled WGS sequence"/>
</dbReference>
<evidence type="ECO:0000256" key="1">
    <source>
        <dbReference type="SAM" id="MobiDB-lite"/>
    </source>
</evidence>
<sequence>MIGRPTSPWSPHPILIIVSTPISGPTLFRSLSPSRLRSPHRVYSRLPFMQLPSIKAVPPSTHGSQIYAIVSSLQAVHEHGGMFGSVPSKAPSRNTSYRENTSTRNRTYRLRRRAPRLGRGTLQHYMSTCEQKFDLFDLSIELERYVDFGGRGQ</sequence>
<keyword evidence="3" id="KW-1185">Reference proteome</keyword>
<feature type="region of interest" description="Disordered" evidence="1">
    <location>
        <begin position="83"/>
        <end position="104"/>
    </location>
</feature>
<organism evidence="2 3">
    <name type="scientific">Crucibulum laeve</name>
    <dbReference type="NCBI Taxonomy" id="68775"/>
    <lineage>
        <taxon>Eukaryota</taxon>
        <taxon>Fungi</taxon>
        <taxon>Dikarya</taxon>
        <taxon>Basidiomycota</taxon>
        <taxon>Agaricomycotina</taxon>
        <taxon>Agaricomycetes</taxon>
        <taxon>Agaricomycetidae</taxon>
        <taxon>Agaricales</taxon>
        <taxon>Agaricineae</taxon>
        <taxon>Nidulariaceae</taxon>
        <taxon>Crucibulum</taxon>
    </lineage>
</organism>
<evidence type="ECO:0000313" key="3">
    <source>
        <dbReference type="Proteomes" id="UP000308652"/>
    </source>
</evidence>
<name>A0A5C3MAL5_9AGAR</name>
<protein>
    <submittedName>
        <fullName evidence="2">Uncharacterized protein</fullName>
    </submittedName>
</protein>
<feature type="compositionally biased region" description="Polar residues" evidence="1">
    <location>
        <begin position="91"/>
        <end position="102"/>
    </location>
</feature>
<evidence type="ECO:0000313" key="2">
    <source>
        <dbReference type="EMBL" id="TFK42280.1"/>
    </source>
</evidence>
<accession>A0A5C3MAL5</accession>
<dbReference type="EMBL" id="ML213593">
    <property type="protein sequence ID" value="TFK42280.1"/>
    <property type="molecule type" value="Genomic_DNA"/>
</dbReference>
<gene>
    <name evidence="2" type="ORF">BDQ12DRAFT_677927</name>
</gene>